<dbReference type="PANTHER" id="PTHR40980">
    <property type="entry name" value="PLUG DOMAIN-CONTAINING PROTEIN"/>
    <property type="match status" value="1"/>
</dbReference>
<evidence type="ECO:0000256" key="4">
    <source>
        <dbReference type="SAM" id="SignalP"/>
    </source>
</evidence>
<dbReference type="InterPro" id="IPR037066">
    <property type="entry name" value="Plug_dom_sf"/>
</dbReference>
<evidence type="ECO:0000313" key="7">
    <source>
        <dbReference type="Proteomes" id="UP000010305"/>
    </source>
</evidence>
<evidence type="ECO:0000256" key="3">
    <source>
        <dbReference type="ARBA" id="ARBA00023237"/>
    </source>
</evidence>
<evidence type="ECO:0000313" key="6">
    <source>
        <dbReference type="EMBL" id="EJP71836.1"/>
    </source>
</evidence>
<keyword evidence="6" id="KW-0675">Receptor</keyword>
<gene>
    <name evidence="6" type="ORF">NT01SARS_0316</name>
</gene>
<dbReference type="NCBIfam" id="TIGR01782">
    <property type="entry name" value="TonB-Xanth-Caul"/>
    <property type="match status" value="1"/>
</dbReference>
<accession>J5KE97</accession>
<evidence type="ECO:0000259" key="5">
    <source>
        <dbReference type="Pfam" id="PF07715"/>
    </source>
</evidence>
<dbReference type="EMBL" id="JH611156">
    <property type="protein sequence ID" value="EJP71836.1"/>
    <property type="molecule type" value="Genomic_DNA"/>
</dbReference>
<dbReference type="Proteomes" id="UP000010305">
    <property type="component" value="Unassembled WGS sequence"/>
</dbReference>
<organism evidence="6 7">
    <name type="scientific">SAR86 cluster bacterium SAR86A</name>
    <dbReference type="NCBI Taxonomy" id="1123866"/>
    <lineage>
        <taxon>Bacteria</taxon>
        <taxon>Pseudomonadati</taxon>
        <taxon>Pseudomonadota</taxon>
        <taxon>Gammaproteobacteria</taxon>
        <taxon>SAR86 cluster</taxon>
    </lineage>
</organism>
<feature type="signal peptide" evidence="4">
    <location>
        <begin position="1"/>
        <end position="20"/>
    </location>
</feature>
<dbReference type="AlphaFoldDB" id="J5KE97"/>
<dbReference type="Gene3D" id="2.40.170.20">
    <property type="entry name" value="TonB-dependent receptor, beta-barrel domain"/>
    <property type="match status" value="1"/>
</dbReference>
<dbReference type="Pfam" id="PF07715">
    <property type="entry name" value="Plug"/>
    <property type="match status" value="1"/>
</dbReference>
<dbReference type="SUPFAM" id="SSF56935">
    <property type="entry name" value="Porins"/>
    <property type="match status" value="1"/>
</dbReference>
<dbReference type="InterPro" id="IPR012910">
    <property type="entry name" value="Plug_dom"/>
</dbReference>
<name>J5KE97_9GAMM</name>
<dbReference type="GO" id="GO:0009279">
    <property type="term" value="C:cell outer membrane"/>
    <property type="evidence" value="ECO:0007669"/>
    <property type="project" value="UniProtKB-SubCell"/>
</dbReference>
<sequence length="1058" mass="116439">MNKYLLSLLVLLPLSIFVQAQDSEEEEVEEVVVTGIKSSLKDAIEIKRKNVGVVDALTAEDLGKFPDGNLAEALSRLVGVTTERSNDEGTKVTVRGLGPEFNLVTLNGRTMPTVPPQYGGGRSFNFGDISSHGVAAVEVYKSANAVLPSGGLGSTINMVTAKPLQGDKGGSVSFRLQNHTKNVTGDDLTPELDFIYVTNGEFEGSKWGFAISGSHQERHNREEGTNEITWLPSNERNHIPSSASITSANKRADGVFFYPESLAYKFKDNQSERDNLQTTFQWESGNLVTTLDYTVSSTSFDFTGITVGSYFAGWNTTVASINERGAVISGTSLATPDGDSWQNDFEYGNSDNNNQSIGLNMDYQVNDNLNIVLDYHDSSAAFKGTPGGTQNNILQFSNGAWAGWGWWPVQEASGYLRERSFDFGRNKVGALTWNMDKNFQGTPIDVTEFDGSDMGPRQAFLNYQERQSELDQFQLIGTWDNNDQIFMDSLTSIEFGYSEMNTKFTNQKWFNQLINGKIADGNPIMMTYAFMPDDVWTKVSVPGYLGSGTPFYYLNISKEDALYWFGAAGMVGDFSGADGTWWNANNSPYQWPAACIAQDAVDADGNPNGLGGNVGYDGSRTTTRGVVDGCYGDRDSNGIIVEELNSLFVNFNFETETASGMPVRAQLGIRYEEEDRASTATTVVPTNTAWSLGAFMYGNKVGVVTAPVDYTGEGSSDYILPNFNMTIEPAENKVVRFSASKTIARPSLEQMDSTVSVGVFDPRYPLTIGTGNPNLQPYESTNFDIAYEHYYAEGSYFAVNYFVKQIEDYHGAGLTSGPFNGVRDVTAGPRGALIVPENDDALCQWTASQGYWACGWSNAYDWAWLVNTGFTFGCNGSTDCIPDAGNGNAVFLGNSDDPFYIFNLAQPINRYSGDLDGFEVAIQHLFENNFGVVANATFVGGDTDADRAALGEQFALPGFGDAANLSVFYEDEKVSVRLLYNFKGETYAGMDQYNPLYVVERAQVDFNAYYNLDENTQVFFEAINITDSEVELYSRYEEMTFLYQDHGPIYKAGFRVKF</sequence>
<protein>
    <submittedName>
        <fullName evidence="6">TonB-dependent receptor</fullName>
    </submittedName>
</protein>
<keyword evidence="2" id="KW-0472">Membrane</keyword>
<dbReference type="InterPro" id="IPR036942">
    <property type="entry name" value="Beta-barrel_TonB_sf"/>
</dbReference>
<feature type="domain" description="TonB-dependent receptor plug" evidence="5">
    <location>
        <begin position="48"/>
        <end position="151"/>
    </location>
</feature>
<keyword evidence="4" id="KW-0732">Signal</keyword>
<comment type="subcellular location">
    <subcellularLocation>
        <location evidence="1">Cell outer membrane</location>
    </subcellularLocation>
</comment>
<evidence type="ECO:0000256" key="1">
    <source>
        <dbReference type="ARBA" id="ARBA00004442"/>
    </source>
</evidence>
<dbReference type="STRING" id="1123866.NT01SARS_0316"/>
<dbReference type="InterPro" id="IPR010104">
    <property type="entry name" value="TonB_rcpt_bac"/>
</dbReference>
<keyword evidence="3" id="KW-0998">Cell outer membrane</keyword>
<dbReference type="Gene3D" id="2.170.130.10">
    <property type="entry name" value="TonB-dependent receptor, plug domain"/>
    <property type="match status" value="1"/>
</dbReference>
<feature type="chain" id="PRO_5003783925" evidence="4">
    <location>
        <begin position="21"/>
        <end position="1058"/>
    </location>
</feature>
<dbReference type="HOGENOM" id="CLU_006935_2_0_6"/>
<proteinExistence type="predicted"/>
<dbReference type="PANTHER" id="PTHR40980:SF3">
    <property type="entry name" value="TONB-DEPENDENT RECEPTOR-LIKE BETA-BARREL DOMAIN-CONTAINING PROTEIN"/>
    <property type="match status" value="1"/>
</dbReference>
<reference evidence="6 7" key="1">
    <citation type="journal article" date="2012" name="ISME J.">
        <title>Genomic insights to SAR86, an abundant and uncultivated marine bacterial lineage.</title>
        <authorList>
            <person name="Dupont C.L."/>
            <person name="Rusch D.B."/>
            <person name="Yooseph S."/>
            <person name="Lombardo M.J."/>
            <person name="Richter R.A."/>
            <person name="Valas R."/>
            <person name="Novotny M."/>
            <person name="Yee-Greenbaum J."/>
            <person name="Selengut J.D."/>
            <person name="Haft D.H."/>
            <person name="Halpern A.L."/>
            <person name="Lasken R.S."/>
            <person name="Nealson K."/>
            <person name="Friedman R."/>
            <person name="Venter J.C."/>
        </authorList>
    </citation>
    <scope>NUCLEOTIDE SEQUENCE [LARGE SCALE GENOMIC DNA]</scope>
</reference>
<evidence type="ECO:0000256" key="2">
    <source>
        <dbReference type="ARBA" id="ARBA00023136"/>
    </source>
</evidence>